<gene>
    <name evidence="1" type="ORF">N658DRAFT_238551</name>
</gene>
<reference evidence="1" key="2">
    <citation type="submission" date="2023-05" db="EMBL/GenBank/DDBJ databases">
        <authorList>
            <consortium name="Lawrence Berkeley National Laboratory"/>
            <person name="Steindorff A."/>
            <person name="Hensen N."/>
            <person name="Bonometti L."/>
            <person name="Westerberg I."/>
            <person name="Brannstrom I.O."/>
            <person name="Guillou S."/>
            <person name="Cros-Aarteil S."/>
            <person name="Calhoun S."/>
            <person name="Haridas S."/>
            <person name="Kuo A."/>
            <person name="Mondo S."/>
            <person name="Pangilinan J."/>
            <person name="Riley R."/>
            <person name="Labutti K."/>
            <person name="Andreopoulos B."/>
            <person name="Lipzen A."/>
            <person name="Chen C."/>
            <person name="Yanf M."/>
            <person name="Daum C."/>
            <person name="Ng V."/>
            <person name="Clum A."/>
            <person name="Ohm R."/>
            <person name="Martin F."/>
            <person name="Silar P."/>
            <person name="Natvig D."/>
            <person name="Lalanne C."/>
            <person name="Gautier V."/>
            <person name="Ament-Velasquez S.L."/>
            <person name="Kruys A."/>
            <person name="Hutchinson M.I."/>
            <person name="Powell A.J."/>
            <person name="Barry K."/>
            <person name="Miller A.N."/>
            <person name="Grigoriev I.V."/>
            <person name="Debuchy R."/>
            <person name="Gladieux P."/>
            <person name="Thoren M.H."/>
            <person name="Johannesson H."/>
        </authorList>
    </citation>
    <scope>NUCLEOTIDE SEQUENCE</scope>
    <source>
        <strain evidence="1">CBS 757.83</strain>
    </source>
</reference>
<evidence type="ECO:0000313" key="2">
    <source>
        <dbReference type="Proteomes" id="UP001305647"/>
    </source>
</evidence>
<protein>
    <submittedName>
        <fullName evidence="1">Uncharacterized protein</fullName>
    </submittedName>
</protein>
<dbReference type="Proteomes" id="UP001305647">
    <property type="component" value="Unassembled WGS sequence"/>
</dbReference>
<reference evidence="1" key="1">
    <citation type="journal article" date="2023" name="Mol. Phylogenet. Evol.">
        <title>Genome-scale phylogeny and comparative genomics of the fungal order Sordariales.</title>
        <authorList>
            <person name="Hensen N."/>
            <person name="Bonometti L."/>
            <person name="Westerberg I."/>
            <person name="Brannstrom I.O."/>
            <person name="Guillou S."/>
            <person name="Cros-Aarteil S."/>
            <person name="Calhoun S."/>
            <person name="Haridas S."/>
            <person name="Kuo A."/>
            <person name="Mondo S."/>
            <person name="Pangilinan J."/>
            <person name="Riley R."/>
            <person name="LaButti K."/>
            <person name="Andreopoulos B."/>
            <person name="Lipzen A."/>
            <person name="Chen C."/>
            <person name="Yan M."/>
            <person name="Daum C."/>
            <person name="Ng V."/>
            <person name="Clum A."/>
            <person name="Steindorff A."/>
            <person name="Ohm R.A."/>
            <person name="Martin F."/>
            <person name="Silar P."/>
            <person name="Natvig D.O."/>
            <person name="Lalanne C."/>
            <person name="Gautier V."/>
            <person name="Ament-Velasquez S.L."/>
            <person name="Kruys A."/>
            <person name="Hutchinson M.I."/>
            <person name="Powell A.J."/>
            <person name="Barry K."/>
            <person name="Miller A.N."/>
            <person name="Grigoriev I.V."/>
            <person name="Debuchy R."/>
            <person name="Gladieux P."/>
            <person name="Hiltunen Thoren M."/>
            <person name="Johannesson H."/>
        </authorList>
    </citation>
    <scope>NUCLEOTIDE SEQUENCE</scope>
    <source>
        <strain evidence="1">CBS 757.83</strain>
    </source>
</reference>
<name>A0AAN6T4Q3_9PEZI</name>
<proteinExistence type="predicted"/>
<sequence length="170" mass="18439">MRNQNLGIGFQVVSAMQCFGCLDSGTGSCRPHLHLVFEIRRLNGCARGTQIPILFQVSNRGLSRPSEVKAPTSLDGVSSLAIESPPTQRRCTMLSAWSRLARCGKIPSGLPALGIQLPRQPELMRYQPPAAQVVALLYLGGFGVYSLNEPSLHRQRCFPRSAGNILPSAP</sequence>
<keyword evidence="2" id="KW-1185">Reference proteome</keyword>
<accession>A0AAN6T4Q3</accession>
<organism evidence="1 2">
    <name type="scientific">Parathielavia hyrcaniae</name>
    <dbReference type="NCBI Taxonomy" id="113614"/>
    <lineage>
        <taxon>Eukaryota</taxon>
        <taxon>Fungi</taxon>
        <taxon>Dikarya</taxon>
        <taxon>Ascomycota</taxon>
        <taxon>Pezizomycotina</taxon>
        <taxon>Sordariomycetes</taxon>
        <taxon>Sordariomycetidae</taxon>
        <taxon>Sordariales</taxon>
        <taxon>Chaetomiaceae</taxon>
        <taxon>Parathielavia</taxon>
    </lineage>
</organism>
<evidence type="ECO:0000313" key="1">
    <source>
        <dbReference type="EMBL" id="KAK4103994.1"/>
    </source>
</evidence>
<dbReference type="EMBL" id="MU863627">
    <property type="protein sequence ID" value="KAK4103994.1"/>
    <property type="molecule type" value="Genomic_DNA"/>
</dbReference>
<comment type="caution">
    <text evidence="1">The sequence shown here is derived from an EMBL/GenBank/DDBJ whole genome shotgun (WGS) entry which is preliminary data.</text>
</comment>
<dbReference type="AlphaFoldDB" id="A0AAN6T4Q3"/>